<organism evidence="5 6">
    <name type="scientific">Sphingomonas molluscorum</name>
    <dbReference type="NCBI Taxonomy" id="418184"/>
    <lineage>
        <taxon>Bacteria</taxon>
        <taxon>Pseudomonadati</taxon>
        <taxon>Pseudomonadota</taxon>
        <taxon>Alphaproteobacteria</taxon>
        <taxon>Sphingomonadales</taxon>
        <taxon>Sphingomonadaceae</taxon>
        <taxon>Sphingomonas</taxon>
    </lineage>
</organism>
<dbReference type="PANTHER" id="PTHR43479">
    <property type="entry name" value="ACREF/ENVCD OPERON REPRESSOR-RELATED"/>
    <property type="match status" value="1"/>
</dbReference>
<evidence type="ECO:0000313" key="6">
    <source>
        <dbReference type="Proteomes" id="UP001380365"/>
    </source>
</evidence>
<dbReference type="PANTHER" id="PTHR43479:SF11">
    <property type="entry name" value="ACREF_ENVCD OPERON REPRESSOR-RELATED"/>
    <property type="match status" value="1"/>
</dbReference>
<evidence type="ECO:0000256" key="3">
    <source>
        <dbReference type="SAM" id="MobiDB-lite"/>
    </source>
</evidence>
<dbReference type="InterPro" id="IPR009057">
    <property type="entry name" value="Homeodomain-like_sf"/>
</dbReference>
<dbReference type="PROSITE" id="PS50977">
    <property type="entry name" value="HTH_TETR_2"/>
    <property type="match status" value="1"/>
</dbReference>
<keyword evidence="1 2" id="KW-0238">DNA-binding</keyword>
<evidence type="ECO:0000313" key="5">
    <source>
        <dbReference type="EMBL" id="MEJ5095881.1"/>
    </source>
</evidence>
<reference evidence="5 6" key="1">
    <citation type="submission" date="2023-12" db="EMBL/GenBank/DDBJ databases">
        <title>Gut-associated functions are favored during microbiome assembly across C. elegans life.</title>
        <authorList>
            <person name="Zimmermann J."/>
        </authorList>
    </citation>
    <scope>NUCLEOTIDE SEQUENCE [LARGE SCALE GENOMIC DNA]</scope>
    <source>
        <strain evidence="5 6">JUb134</strain>
    </source>
</reference>
<feature type="region of interest" description="Disordered" evidence="3">
    <location>
        <begin position="1"/>
        <end position="21"/>
    </location>
</feature>
<dbReference type="SUPFAM" id="SSF46689">
    <property type="entry name" value="Homeodomain-like"/>
    <property type="match status" value="1"/>
</dbReference>
<dbReference type="InterPro" id="IPR001647">
    <property type="entry name" value="HTH_TetR"/>
</dbReference>
<dbReference type="Pfam" id="PF00440">
    <property type="entry name" value="TetR_N"/>
    <property type="match status" value="1"/>
</dbReference>
<dbReference type="EMBL" id="JBBGZA010000001">
    <property type="protein sequence ID" value="MEJ5095881.1"/>
    <property type="molecule type" value="Genomic_DNA"/>
</dbReference>
<evidence type="ECO:0000256" key="1">
    <source>
        <dbReference type="ARBA" id="ARBA00023125"/>
    </source>
</evidence>
<dbReference type="Proteomes" id="UP001380365">
    <property type="component" value="Unassembled WGS sequence"/>
</dbReference>
<sequence>MVDHKVATPSGKSRDTAHADPRIAKSRRALHAALLALVTETPFEEVTVAAITKRAGVGYATFFRHYPSTEALLADIADQWIGELLARVAPLVIAQDTHGAALALARFVEARRPLCRALLVGAGEVMRRDITTRAIAAAGGVETPVQPWLPRDLGIAHGVAATLAILRWWLEADRQEDAGAVADIIDRLVFAPLTQAADA</sequence>
<evidence type="ECO:0000256" key="2">
    <source>
        <dbReference type="PROSITE-ProRule" id="PRU00335"/>
    </source>
</evidence>
<feature type="domain" description="HTH tetR-type" evidence="4">
    <location>
        <begin position="24"/>
        <end position="84"/>
    </location>
</feature>
<keyword evidence="6" id="KW-1185">Reference proteome</keyword>
<evidence type="ECO:0000259" key="4">
    <source>
        <dbReference type="PROSITE" id="PS50977"/>
    </source>
</evidence>
<proteinExistence type="predicted"/>
<protein>
    <submittedName>
        <fullName evidence="5">Helix-turn-helix domain-containing protein</fullName>
    </submittedName>
</protein>
<feature type="DNA-binding region" description="H-T-H motif" evidence="2">
    <location>
        <begin position="47"/>
        <end position="66"/>
    </location>
</feature>
<accession>A0ABU8Q8S8</accession>
<dbReference type="InterPro" id="IPR050624">
    <property type="entry name" value="HTH-type_Tx_Regulator"/>
</dbReference>
<gene>
    <name evidence="5" type="ORF">WH159_15235</name>
</gene>
<dbReference type="RefSeq" id="WP_132883120.1">
    <property type="nucleotide sequence ID" value="NZ_JBBGZA010000001.1"/>
</dbReference>
<name>A0ABU8Q8S8_9SPHN</name>
<dbReference type="Gene3D" id="1.10.357.10">
    <property type="entry name" value="Tetracycline Repressor, domain 2"/>
    <property type="match status" value="1"/>
</dbReference>
<comment type="caution">
    <text evidence="5">The sequence shown here is derived from an EMBL/GenBank/DDBJ whole genome shotgun (WGS) entry which is preliminary data.</text>
</comment>